<keyword evidence="2" id="KW-0479">Metal-binding</keyword>
<dbReference type="GO" id="GO:0046872">
    <property type="term" value="F:metal ion binding"/>
    <property type="evidence" value="ECO:0007669"/>
    <property type="project" value="UniProtKB-KW"/>
</dbReference>
<evidence type="ECO:0000313" key="5">
    <source>
        <dbReference type="WBParaSite" id="PDA_v2.g22055.t1"/>
    </source>
</evidence>
<organism evidence="4 5">
    <name type="scientific">Panagrolaimus davidi</name>
    <dbReference type="NCBI Taxonomy" id="227884"/>
    <lineage>
        <taxon>Eukaryota</taxon>
        <taxon>Metazoa</taxon>
        <taxon>Ecdysozoa</taxon>
        <taxon>Nematoda</taxon>
        <taxon>Chromadorea</taxon>
        <taxon>Rhabditida</taxon>
        <taxon>Tylenchina</taxon>
        <taxon>Panagrolaimomorpha</taxon>
        <taxon>Panagrolaimoidea</taxon>
        <taxon>Panagrolaimidae</taxon>
        <taxon>Panagrolaimus</taxon>
    </lineage>
</organism>
<protein>
    <submittedName>
        <fullName evidence="5">Uncharacterized protein</fullName>
    </submittedName>
</protein>
<proteinExistence type="predicted"/>
<dbReference type="Gene3D" id="3.40.50.720">
    <property type="entry name" value="NAD(P)-binding Rossmann-like Domain"/>
    <property type="match status" value="1"/>
</dbReference>
<sequence>MELLCDIVGILGLGPIGLMCARWYQIVGAGKILGIDNIPEQRLDQAKTDYKFQDEDVCKAIRDRLQCQSGADVGIECAGFDHPQSWIYKVGMKLGLETDTSEILQEMVQSVQKAENILILGIYTGYANHFPIGEIIEKSITI</sequence>
<keyword evidence="3" id="KW-0862">Zinc</keyword>
<keyword evidence="4" id="KW-1185">Reference proteome</keyword>
<evidence type="ECO:0000313" key="4">
    <source>
        <dbReference type="Proteomes" id="UP000887578"/>
    </source>
</evidence>
<reference evidence="5" key="1">
    <citation type="submission" date="2022-11" db="UniProtKB">
        <authorList>
            <consortium name="WormBaseParasite"/>
        </authorList>
    </citation>
    <scope>IDENTIFICATION</scope>
</reference>
<dbReference type="SUPFAM" id="SSF51735">
    <property type="entry name" value="NAD(P)-binding Rossmann-fold domains"/>
    <property type="match status" value="1"/>
</dbReference>
<dbReference type="PANTHER" id="PTHR42813">
    <property type="entry name" value="ZINC-TYPE ALCOHOL DEHYDROGENASE-LIKE"/>
    <property type="match status" value="1"/>
</dbReference>
<dbReference type="Proteomes" id="UP000887578">
    <property type="component" value="Unplaced"/>
</dbReference>
<dbReference type="WBParaSite" id="PDA_v2.g22055.t1">
    <property type="protein sequence ID" value="PDA_v2.g22055.t1"/>
    <property type="gene ID" value="PDA_v2.g22055"/>
</dbReference>
<accession>A0A914PZV5</accession>
<dbReference type="AlphaFoldDB" id="A0A914PZV5"/>
<evidence type="ECO:0000256" key="3">
    <source>
        <dbReference type="ARBA" id="ARBA00022833"/>
    </source>
</evidence>
<evidence type="ECO:0000256" key="2">
    <source>
        <dbReference type="ARBA" id="ARBA00022723"/>
    </source>
</evidence>
<dbReference type="PANTHER" id="PTHR42813:SF1">
    <property type="entry name" value="DEHYDROGENASE, PUTATIVE (AFU_ORTHOLOGUE AFUA_5G03930)-RELATED"/>
    <property type="match status" value="1"/>
</dbReference>
<evidence type="ECO:0000256" key="1">
    <source>
        <dbReference type="ARBA" id="ARBA00001947"/>
    </source>
</evidence>
<comment type="cofactor">
    <cofactor evidence="1">
        <name>Zn(2+)</name>
        <dbReference type="ChEBI" id="CHEBI:29105"/>
    </cofactor>
</comment>
<dbReference type="InterPro" id="IPR036291">
    <property type="entry name" value="NAD(P)-bd_dom_sf"/>
</dbReference>
<name>A0A914PZV5_9BILA</name>